<dbReference type="NCBIfam" id="TIGR00229">
    <property type="entry name" value="sensory_box"/>
    <property type="match status" value="2"/>
</dbReference>
<dbReference type="NCBIfam" id="TIGR00254">
    <property type="entry name" value="GGDEF"/>
    <property type="match status" value="1"/>
</dbReference>
<dbReference type="SUPFAM" id="SSF55073">
    <property type="entry name" value="Nucleotide cyclase"/>
    <property type="match status" value="1"/>
</dbReference>
<evidence type="ECO:0000313" key="6">
    <source>
        <dbReference type="Proteomes" id="UP000281647"/>
    </source>
</evidence>
<dbReference type="SUPFAM" id="SSF55785">
    <property type="entry name" value="PYP-like sensor domain (PAS domain)"/>
    <property type="match status" value="2"/>
</dbReference>
<evidence type="ECO:0000259" key="2">
    <source>
        <dbReference type="PROSITE" id="PS50113"/>
    </source>
</evidence>
<evidence type="ECO:0000259" key="4">
    <source>
        <dbReference type="PROSITE" id="PS50887"/>
    </source>
</evidence>
<dbReference type="SMART" id="SM00052">
    <property type="entry name" value="EAL"/>
    <property type="match status" value="1"/>
</dbReference>
<dbReference type="SMART" id="SM00267">
    <property type="entry name" value="GGDEF"/>
    <property type="match status" value="1"/>
</dbReference>
<dbReference type="Gene3D" id="3.30.450.20">
    <property type="entry name" value="PAS domain"/>
    <property type="match status" value="2"/>
</dbReference>
<keyword evidence="6" id="KW-1185">Reference proteome</keyword>
<evidence type="ECO:0000313" key="5">
    <source>
        <dbReference type="EMBL" id="RUM95338.1"/>
    </source>
</evidence>
<dbReference type="Gene3D" id="3.30.70.270">
    <property type="match status" value="1"/>
</dbReference>
<dbReference type="PROSITE" id="PS50883">
    <property type="entry name" value="EAL"/>
    <property type="match status" value="1"/>
</dbReference>
<feature type="domain" description="GGDEF" evidence="4">
    <location>
        <begin position="457"/>
        <end position="589"/>
    </location>
</feature>
<dbReference type="OrthoDB" id="9814202at2"/>
<dbReference type="PROSITE" id="PS50887">
    <property type="entry name" value="GGDEF"/>
    <property type="match status" value="1"/>
</dbReference>
<dbReference type="PANTHER" id="PTHR44757">
    <property type="entry name" value="DIGUANYLATE CYCLASE DGCP"/>
    <property type="match status" value="1"/>
</dbReference>
<gene>
    <name evidence="5" type="ORF">EET67_23805</name>
</gene>
<dbReference type="InterPro" id="IPR001610">
    <property type="entry name" value="PAC"/>
</dbReference>
<dbReference type="RefSeq" id="WP_128628723.1">
    <property type="nucleotide sequence ID" value="NZ_RKST01000049.1"/>
</dbReference>
<dbReference type="InterPro" id="IPR013655">
    <property type="entry name" value="PAS_fold_3"/>
</dbReference>
<accession>A0A432UZR4</accession>
<dbReference type="InterPro" id="IPR029016">
    <property type="entry name" value="GAF-like_dom_sf"/>
</dbReference>
<organism evidence="5 6">
    <name type="scientific">Borborobacter arsenicus</name>
    <dbReference type="NCBI Taxonomy" id="1851146"/>
    <lineage>
        <taxon>Bacteria</taxon>
        <taxon>Pseudomonadati</taxon>
        <taxon>Pseudomonadota</taxon>
        <taxon>Alphaproteobacteria</taxon>
        <taxon>Hyphomicrobiales</taxon>
        <taxon>Phyllobacteriaceae</taxon>
        <taxon>Borborobacter</taxon>
    </lineage>
</organism>
<evidence type="ECO:0000259" key="1">
    <source>
        <dbReference type="PROSITE" id="PS50112"/>
    </source>
</evidence>
<dbReference type="InterPro" id="IPR000160">
    <property type="entry name" value="GGDEF_dom"/>
</dbReference>
<dbReference type="SMART" id="SM00065">
    <property type="entry name" value="GAF"/>
    <property type="match status" value="1"/>
</dbReference>
<dbReference type="Proteomes" id="UP000281647">
    <property type="component" value="Unassembled WGS sequence"/>
</dbReference>
<dbReference type="SUPFAM" id="SSF141868">
    <property type="entry name" value="EAL domain-like"/>
    <property type="match status" value="1"/>
</dbReference>
<dbReference type="InterPro" id="IPR003018">
    <property type="entry name" value="GAF"/>
</dbReference>
<feature type="domain" description="PAS" evidence="1">
    <location>
        <begin position="300"/>
        <end position="355"/>
    </location>
</feature>
<feature type="domain" description="EAL" evidence="3">
    <location>
        <begin position="595"/>
        <end position="853"/>
    </location>
</feature>
<dbReference type="PROSITE" id="PS50112">
    <property type="entry name" value="PAS"/>
    <property type="match status" value="1"/>
</dbReference>
<dbReference type="FunFam" id="3.30.450.20:FF:000099">
    <property type="entry name" value="Sensory box sensor histidine kinase"/>
    <property type="match status" value="1"/>
</dbReference>
<dbReference type="PROSITE" id="PS50113">
    <property type="entry name" value="PAC"/>
    <property type="match status" value="1"/>
</dbReference>
<dbReference type="Pfam" id="PF13185">
    <property type="entry name" value="GAF_2"/>
    <property type="match status" value="1"/>
</dbReference>
<dbReference type="Pfam" id="PF00563">
    <property type="entry name" value="EAL"/>
    <property type="match status" value="1"/>
</dbReference>
<dbReference type="CDD" id="cd01948">
    <property type="entry name" value="EAL"/>
    <property type="match status" value="1"/>
</dbReference>
<dbReference type="InterPro" id="IPR000014">
    <property type="entry name" value="PAS"/>
</dbReference>
<dbReference type="InterPro" id="IPR043128">
    <property type="entry name" value="Rev_trsase/Diguanyl_cyclase"/>
</dbReference>
<feature type="domain" description="PAC" evidence="2">
    <location>
        <begin position="373"/>
        <end position="425"/>
    </location>
</feature>
<dbReference type="SUPFAM" id="SSF55781">
    <property type="entry name" value="GAF domain-like"/>
    <property type="match status" value="1"/>
</dbReference>
<dbReference type="EMBL" id="RKST01000049">
    <property type="protein sequence ID" value="RUM95338.1"/>
    <property type="molecule type" value="Genomic_DNA"/>
</dbReference>
<dbReference type="Gene3D" id="3.20.20.450">
    <property type="entry name" value="EAL domain"/>
    <property type="match status" value="1"/>
</dbReference>
<dbReference type="Gene3D" id="3.30.450.40">
    <property type="match status" value="1"/>
</dbReference>
<dbReference type="InterPro" id="IPR001633">
    <property type="entry name" value="EAL_dom"/>
</dbReference>
<name>A0A432UZR4_9HYPH</name>
<dbReference type="InterPro" id="IPR000700">
    <property type="entry name" value="PAS-assoc_C"/>
</dbReference>
<sequence>MEFEHVEKLLGLPTGKLSKILTDTVFDFIWVVNDVGSLIYGNKSWYDFTGCSAEPSRPEGWLDAVHPDETCKLRNLSKTLSPAVWEKEARFRRRDGTYVWHMLRMCPIPSSRYWLGCAIDIQDQIIFRERRSAQLRILEMVARGAEIQDVLAELCLYAEHLLSGARCSILLVDAQEGVFTGGVAPTLPPAIVGAIKGVSIRTGVGSCGTAAYEKRDVIVSDIATDALWFDFRELALSHGLHACWSRPILSSAGAVLATFGFYFLEKRAPTLEEMSSMDAITHVASLALERSHVASALAESEEHYRYSVELNSQIPWTADPAGNVLSVSPRLTAWTGIAEKDALGNGWQKALHPDDIKPTLVHWHERLTSGDPVDVQYRMRLHDDTYRWMRARAAPRRGAHGDIIRWYGTLEDVHEHKVMEDSLRRAAYVDELTRLPNRRYFYQELHQALRPAVRNKHATGLLVFDMDDFKQVNGRFGRAGGNAVLRLFAQYVRQLVKPNEIAARLGGDEFGVILKDVKDEREVCTRATRLTAALDSYLKRSTRARNCRASVGCAISTPHDTADELFKKASLALYSLKKTKQRKVQIFTPEIGGRDRQKNDQIELAWDSLRFDWIVPYYQPKVSLLDDRVVGVEALIRISHPKKGILPPAKILAALDHPHAGGELGDRMTSLIIQDLKAWRQNGTCVDNVALNVSAEYLTRPDFARRLLSGLEHARLASASIKLEITERVLIEELSGDIRKALIELREAGIGISLDDFGTGHASLTHLQRFPISEIKIDRSFIKGLESDSANAAIVKALVRLGGDLNIDVVAEGIETPDQARLVRMWGGTIAQGYYFGKPMSADKLSRFVRSRHFEGDTK</sequence>
<protein>
    <submittedName>
        <fullName evidence="5">EAL domain-containing protein</fullName>
    </submittedName>
</protein>
<dbReference type="Pfam" id="PF00990">
    <property type="entry name" value="GGDEF"/>
    <property type="match status" value="1"/>
</dbReference>
<evidence type="ECO:0000259" key="3">
    <source>
        <dbReference type="PROSITE" id="PS50883"/>
    </source>
</evidence>
<dbReference type="CDD" id="cd01949">
    <property type="entry name" value="GGDEF"/>
    <property type="match status" value="1"/>
</dbReference>
<dbReference type="CDD" id="cd00130">
    <property type="entry name" value="PAS"/>
    <property type="match status" value="1"/>
</dbReference>
<dbReference type="SMART" id="SM00086">
    <property type="entry name" value="PAC"/>
    <property type="match status" value="2"/>
</dbReference>
<dbReference type="SMART" id="SM00091">
    <property type="entry name" value="PAS"/>
    <property type="match status" value="2"/>
</dbReference>
<dbReference type="AlphaFoldDB" id="A0A432UZR4"/>
<dbReference type="InterPro" id="IPR029787">
    <property type="entry name" value="Nucleotide_cyclase"/>
</dbReference>
<dbReference type="InterPro" id="IPR035965">
    <property type="entry name" value="PAS-like_dom_sf"/>
</dbReference>
<comment type="caution">
    <text evidence="5">The sequence shown here is derived from an EMBL/GenBank/DDBJ whole genome shotgun (WGS) entry which is preliminary data.</text>
</comment>
<dbReference type="PANTHER" id="PTHR44757:SF2">
    <property type="entry name" value="BIOFILM ARCHITECTURE MAINTENANCE PROTEIN MBAA"/>
    <property type="match status" value="1"/>
</dbReference>
<dbReference type="InterPro" id="IPR052155">
    <property type="entry name" value="Biofilm_reg_signaling"/>
</dbReference>
<reference evidence="5 6" key="1">
    <citation type="submission" date="2018-11" db="EMBL/GenBank/DDBJ databases">
        <title>Pseudaminobacter arsenicus sp. nov., an arsenic-resistant bacterium isolated from arsenic-rich aquifers.</title>
        <authorList>
            <person name="Mu Y."/>
        </authorList>
    </citation>
    <scope>NUCLEOTIDE SEQUENCE [LARGE SCALE GENOMIC DNA]</scope>
    <source>
        <strain evidence="5 6">CB3</strain>
    </source>
</reference>
<dbReference type="InterPro" id="IPR035919">
    <property type="entry name" value="EAL_sf"/>
</dbReference>
<proteinExistence type="predicted"/>
<dbReference type="Pfam" id="PF08447">
    <property type="entry name" value="PAS_3"/>
    <property type="match status" value="2"/>
</dbReference>